<dbReference type="AlphaFoldDB" id="A0A2W5Z137"/>
<dbReference type="Gene3D" id="3.30.479.10">
    <property type="entry name" value="6-pyruvoyl tetrahydropterin synthase/QueD"/>
    <property type="match status" value="1"/>
</dbReference>
<keyword evidence="7" id="KW-0862">Zinc</keyword>
<evidence type="ECO:0000256" key="8">
    <source>
        <dbReference type="ARBA" id="ARBA00023239"/>
    </source>
</evidence>
<evidence type="ECO:0000313" key="12">
    <source>
        <dbReference type="Proteomes" id="UP000248724"/>
    </source>
</evidence>
<evidence type="ECO:0000256" key="10">
    <source>
        <dbReference type="ARBA" id="ARBA00048807"/>
    </source>
</evidence>
<gene>
    <name evidence="11" type="ORF">DLM65_11970</name>
</gene>
<evidence type="ECO:0000256" key="3">
    <source>
        <dbReference type="ARBA" id="ARBA00008900"/>
    </source>
</evidence>
<evidence type="ECO:0000256" key="1">
    <source>
        <dbReference type="ARBA" id="ARBA00001947"/>
    </source>
</evidence>
<comment type="caution">
    <text evidence="11">The sequence shown here is derived from an EMBL/GenBank/DDBJ whole genome shotgun (WGS) entry which is preliminary data.</text>
</comment>
<dbReference type="InterPro" id="IPR038418">
    <property type="entry name" value="6-PTP_synth/QueD_sf"/>
</dbReference>
<evidence type="ECO:0000256" key="9">
    <source>
        <dbReference type="ARBA" id="ARBA00031449"/>
    </source>
</evidence>
<comment type="pathway">
    <text evidence="2">Purine metabolism; 7-cyano-7-deazaguanine biosynthesis.</text>
</comment>
<dbReference type="Pfam" id="PF01242">
    <property type="entry name" value="PTPS"/>
    <property type="match status" value="1"/>
</dbReference>
<evidence type="ECO:0000256" key="5">
    <source>
        <dbReference type="ARBA" id="ARBA00018141"/>
    </source>
</evidence>
<dbReference type="EC" id="4.1.2.50" evidence="4"/>
<organism evidence="11 12">
    <name type="scientific">Candidatus Aeolococcus gillhamiae</name>
    <dbReference type="NCBI Taxonomy" id="3127015"/>
    <lineage>
        <taxon>Bacteria</taxon>
        <taxon>Bacillati</taxon>
        <taxon>Candidatus Dormiibacterota</taxon>
        <taxon>Candidatus Dormibacteria</taxon>
        <taxon>Candidatus Aeolococcales</taxon>
        <taxon>Candidatus Aeolococcaceae</taxon>
        <taxon>Candidatus Aeolococcus</taxon>
    </lineage>
</organism>
<comment type="similarity">
    <text evidence="3">Belongs to the PTPS family. QueD subfamily.</text>
</comment>
<dbReference type="Proteomes" id="UP000248724">
    <property type="component" value="Unassembled WGS sequence"/>
</dbReference>
<keyword evidence="8" id="KW-0456">Lyase</keyword>
<evidence type="ECO:0000256" key="6">
    <source>
        <dbReference type="ARBA" id="ARBA00022723"/>
    </source>
</evidence>
<name>A0A2W5Z137_9BACT</name>
<dbReference type="InterPro" id="IPR007115">
    <property type="entry name" value="6-PTP_synth/QueD"/>
</dbReference>
<comment type="cofactor">
    <cofactor evidence="1">
        <name>Zn(2+)</name>
        <dbReference type="ChEBI" id="CHEBI:29105"/>
    </cofactor>
</comment>
<dbReference type="EMBL" id="QHBU01000238">
    <property type="protein sequence ID" value="PZR78850.1"/>
    <property type="molecule type" value="Genomic_DNA"/>
</dbReference>
<keyword evidence="6" id="KW-0479">Metal-binding</keyword>
<protein>
    <recommendedName>
        <fullName evidence="5">6-carboxy-5,6,7,8-tetrahydropterin synthase</fullName>
        <ecNumber evidence="4">4.1.2.50</ecNumber>
    </recommendedName>
    <alternativeName>
        <fullName evidence="9">Queuosine biosynthesis protein QueD</fullName>
    </alternativeName>
</protein>
<dbReference type="GO" id="GO:0070497">
    <property type="term" value="F:6-carboxytetrahydropterin synthase activity"/>
    <property type="evidence" value="ECO:0007669"/>
    <property type="project" value="UniProtKB-EC"/>
</dbReference>
<evidence type="ECO:0000256" key="7">
    <source>
        <dbReference type="ARBA" id="ARBA00022833"/>
    </source>
</evidence>
<comment type="catalytic activity">
    <reaction evidence="10">
        <text>7,8-dihydroneopterin 3'-triphosphate + H2O = 6-carboxy-5,6,7,8-tetrahydropterin + triphosphate + acetaldehyde + 2 H(+)</text>
        <dbReference type="Rhea" id="RHEA:27966"/>
        <dbReference type="ChEBI" id="CHEBI:15343"/>
        <dbReference type="ChEBI" id="CHEBI:15377"/>
        <dbReference type="ChEBI" id="CHEBI:15378"/>
        <dbReference type="ChEBI" id="CHEBI:18036"/>
        <dbReference type="ChEBI" id="CHEBI:58462"/>
        <dbReference type="ChEBI" id="CHEBI:61032"/>
        <dbReference type="EC" id="4.1.2.50"/>
    </reaction>
</comment>
<evidence type="ECO:0000256" key="2">
    <source>
        <dbReference type="ARBA" id="ARBA00005061"/>
    </source>
</evidence>
<accession>A0A2W5Z137</accession>
<dbReference type="PANTHER" id="PTHR12589">
    <property type="entry name" value="PYRUVOYL TETRAHYDROBIOPTERIN SYNTHASE"/>
    <property type="match status" value="1"/>
</dbReference>
<dbReference type="SUPFAM" id="SSF55620">
    <property type="entry name" value="Tetrahydrobiopterin biosynthesis enzymes-like"/>
    <property type="match status" value="1"/>
</dbReference>
<dbReference type="PANTHER" id="PTHR12589:SF7">
    <property type="entry name" value="6-PYRUVOYL TETRAHYDROBIOPTERIN SYNTHASE"/>
    <property type="match status" value="1"/>
</dbReference>
<evidence type="ECO:0000256" key="4">
    <source>
        <dbReference type="ARBA" id="ARBA00012982"/>
    </source>
</evidence>
<proteinExistence type="inferred from homology"/>
<evidence type="ECO:0000313" key="11">
    <source>
        <dbReference type="EMBL" id="PZR78850.1"/>
    </source>
</evidence>
<dbReference type="UniPathway" id="UPA00391"/>
<dbReference type="GO" id="GO:0046872">
    <property type="term" value="F:metal ion binding"/>
    <property type="evidence" value="ECO:0007669"/>
    <property type="project" value="UniProtKB-KW"/>
</dbReference>
<sequence length="172" mass="18708">MAVDEQESVASHSRLWYAAMEASLELARADIGFSAAHFSIHQGRSERLHGHNYRVSLRARGTVDEEGTVVDFSALKGALRDLCAELDERMLVPTRSPHVRVEESADGISLIEGSRRFLIPRGDAVLLALVNTTCECLAGHLLGALRGRLGSTGYRLEVRVEEIPGQGASVSE</sequence>
<reference evidence="11 12" key="1">
    <citation type="journal article" date="2017" name="Nature">
        <title>Atmospheric trace gases support primary production in Antarctic desert surface soil.</title>
        <authorList>
            <person name="Ji M."/>
            <person name="Greening C."/>
            <person name="Vanwonterghem I."/>
            <person name="Carere C.R."/>
            <person name="Bay S.K."/>
            <person name="Steen J.A."/>
            <person name="Montgomery K."/>
            <person name="Lines T."/>
            <person name="Beardall J."/>
            <person name="van Dorst J."/>
            <person name="Snape I."/>
            <person name="Stott M.B."/>
            <person name="Hugenholtz P."/>
            <person name="Ferrari B.C."/>
        </authorList>
    </citation>
    <scope>NUCLEOTIDE SEQUENCE [LARGE SCALE GENOMIC DNA]</scope>
    <source>
        <strain evidence="11">RRmetagenome_bin12</strain>
    </source>
</reference>